<evidence type="ECO:0000313" key="2">
    <source>
        <dbReference type="Proteomes" id="UP001153678"/>
    </source>
</evidence>
<sequence>MQKTKVCYARVSSEHQRGITDYRPLTTLSGHKIISDIGSELNWKRKGTELVEWIFKKSQTQLVVLSSDICINDGETEELAEDLLVIVQ</sequence>
<evidence type="ECO:0000313" key="1">
    <source>
        <dbReference type="EMBL" id="CAI2180940.1"/>
    </source>
</evidence>
<keyword evidence="2" id="KW-1185">Reference proteome</keyword>
<dbReference type="EMBL" id="CAMKVN010002408">
    <property type="protein sequence ID" value="CAI2180940.1"/>
    <property type="molecule type" value="Genomic_DNA"/>
</dbReference>
<gene>
    <name evidence="1" type="ORF">FWILDA_LOCUS9834</name>
</gene>
<feature type="non-terminal residue" evidence="1">
    <location>
        <position position="88"/>
    </location>
</feature>
<comment type="caution">
    <text evidence="1">The sequence shown here is derived from an EMBL/GenBank/DDBJ whole genome shotgun (WGS) entry which is preliminary data.</text>
</comment>
<organism evidence="1 2">
    <name type="scientific">Funneliformis geosporum</name>
    <dbReference type="NCBI Taxonomy" id="1117311"/>
    <lineage>
        <taxon>Eukaryota</taxon>
        <taxon>Fungi</taxon>
        <taxon>Fungi incertae sedis</taxon>
        <taxon>Mucoromycota</taxon>
        <taxon>Glomeromycotina</taxon>
        <taxon>Glomeromycetes</taxon>
        <taxon>Glomerales</taxon>
        <taxon>Glomeraceae</taxon>
        <taxon>Funneliformis</taxon>
    </lineage>
</organism>
<dbReference type="OrthoDB" id="2446774at2759"/>
<reference evidence="1" key="1">
    <citation type="submission" date="2022-08" db="EMBL/GenBank/DDBJ databases">
        <authorList>
            <person name="Kallberg Y."/>
            <person name="Tangrot J."/>
            <person name="Rosling A."/>
        </authorList>
    </citation>
    <scope>NUCLEOTIDE SEQUENCE</scope>
    <source>
        <strain evidence="1">Wild A</strain>
    </source>
</reference>
<accession>A0A9W4STJ3</accession>
<protein>
    <submittedName>
        <fullName evidence="1">10854_t:CDS:1</fullName>
    </submittedName>
</protein>
<dbReference type="AlphaFoldDB" id="A0A9W4STJ3"/>
<name>A0A9W4STJ3_9GLOM</name>
<proteinExistence type="predicted"/>
<dbReference type="PROSITE" id="PS00397">
    <property type="entry name" value="RECOMBINASES_1"/>
    <property type="match status" value="1"/>
</dbReference>
<dbReference type="InterPro" id="IPR006118">
    <property type="entry name" value="Recombinase_CS"/>
</dbReference>
<dbReference type="Proteomes" id="UP001153678">
    <property type="component" value="Unassembled WGS sequence"/>
</dbReference>
<dbReference type="GO" id="GO:0000150">
    <property type="term" value="F:DNA strand exchange activity"/>
    <property type="evidence" value="ECO:0007669"/>
    <property type="project" value="InterPro"/>
</dbReference>